<evidence type="ECO:0000313" key="1">
    <source>
        <dbReference type="EMBL" id="MFD2574382.1"/>
    </source>
</evidence>
<organism evidence="1 2">
    <name type="scientific">Spirosoma soli</name>
    <dbReference type="NCBI Taxonomy" id="1770529"/>
    <lineage>
        <taxon>Bacteria</taxon>
        <taxon>Pseudomonadati</taxon>
        <taxon>Bacteroidota</taxon>
        <taxon>Cytophagia</taxon>
        <taxon>Cytophagales</taxon>
        <taxon>Cytophagaceae</taxon>
        <taxon>Spirosoma</taxon>
    </lineage>
</organism>
<accession>A0ABW5MDB7</accession>
<dbReference type="Proteomes" id="UP001597469">
    <property type="component" value="Unassembled WGS sequence"/>
</dbReference>
<keyword evidence="2" id="KW-1185">Reference proteome</keyword>
<evidence type="ECO:0000313" key="2">
    <source>
        <dbReference type="Proteomes" id="UP001597469"/>
    </source>
</evidence>
<gene>
    <name evidence="1" type="ORF">ACFSUS_27350</name>
</gene>
<dbReference type="RefSeq" id="WP_381528029.1">
    <property type="nucleotide sequence ID" value="NZ_JBHULN010000027.1"/>
</dbReference>
<comment type="caution">
    <text evidence="1">The sequence shown here is derived from an EMBL/GenBank/DDBJ whole genome shotgun (WGS) entry which is preliminary data.</text>
</comment>
<name>A0ABW5MDB7_9BACT</name>
<dbReference type="EMBL" id="JBHULN010000027">
    <property type="protein sequence ID" value="MFD2574382.1"/>
    <property type="molecule type" value="Genomic_DNA"/>
</dbReference>
<proteinExistence type="predicted"/>
<protein>
    <submittedName>
        <fullName evidence="1">Uncharacterized protein</fullName>
    </submittedName>
</protein>
<reference evidence="2" key="1">
    <citation type="journal article" date="2019" name="Int. J. Syst. Evol. Microbiol.">
        <title>The Global Catalogue of Microorganisms (GCM) 10K type strain sequencing project: providing services to taxonomists for standard genome sequencing and annotation.</title>
        <authorList>
            <consortium name="The Broad Institute Genomics Platform"/>
            <consortium name="The Broad Institute Genome Sequencing Center for Infectious Disease"/>
            <person name="Wu L."/>
            <person name="Ma J."/>
        </authorList>
    </citation>
    <scope>NUCLEOTIDE SEQUENCE [LARGE SCALE GENOMIC DNA]</scope>
    <source>
        <strain evidence="2">KCTC 42805</strain>
    </source>
</reference>
<sequence>MKQIFTLSGLYMMLLTGCSTSTTPGVAGRVTLQAPDSVAAGQPLRIQLSTQHVQLGEHLTLVWQGGWGTQVFEQTVTGTVLNVALPKHWTTRSGVQALRVWHRSKLVAAQTIHVRPQQPAQPLDLYLGAKSIIADGWHWSMITAIPSDSLGNPAPVETPVQFRFLRPNGHRNDLTSATHHLVAYQRITAQTNTGKTIVGVRAGNVSGKEKELLEVPGFPVNFKIEASNYTPLADQRQGFRILTNVLVDQHNNVVSDGTLVQFRCVDPDGSIRLIKGYTLRGGAEVALENPGYAGSMQVSASVYGAGRSNVLTLRFPENLKSVPVQIDQKRHRLRIGPLTESLDQLVPNGTMVTVQIDDRDPVSIEVVGGYAEADLMGIPPGPHSVELTVSGRTITLIIAIR</sequence>
<dbReference type="PROSITE" id="PS51257">
    <property type="entry name" value="PROKAR_LIPOPROTEIN"/>
    <property type="match status" value="1"/>
</dbReference>